<comment type="caution">
    <text evidence="6">The sequence shown here is derived from an EMBL/GenBank/DDBJ whole genome shotgun (WGS) entry which is preliminary data.</text>
</comment>
<dbReference type="SMART" id="SM00861">
    <property type="entry name" value="Transket_pyr"/>
    <property type="match status" value="1"/>
</dbReference>
<reference evidence="6" key="1">
    <citation type="submission" date="2022-06" db="EMBL/GenBank/DDBJ databases">
        <title>Gracilimonas sp. CAU 1638 isolated from sea sediment.</title>
        <authorList>
            <person name="Kim W."/>
        </authorList>
    </citation>
    <scope>NUCLEOTIDE SEQUENCE</scope>
    <source>
        <strain evidence="6">CAU 1638</strain>
    </source>
</reference>
<dbReference type="Pfam" id="PF02780">
    <property type="entry name" value="Transketolase_C"/>
    <property type="match status" value="1"/>
</dbReference>
<gene>
    <name evidence="6" type="ORF">NM125_04670</name>
</gene>
<keyword evidence="3" id="KW-0560">Oxidoreductase</keyword>
<evidence type="ECO:0000313" key="6">
    <source>
        <dbReference type="EMBL" id="MCP9290874.1"/>
    </source>
</evidence>
<dbReference type="PANTHER" id="PTHR43257">
    <property type="entry name" value="PYRUVATE DEHYDROGENASE E1 COMPONENT BETA SUBUNIT"/>
    <property type="match status" value="1"/>
</dbReference>
<dbReference type="EMBL" id="JANDBC010000001">
    <property type="protein sequence ID" value="MCP9290874.1"/>
    <property type="molecule type" value="Genomic_DNA"/>
</dbReference>
<dbReference type="InterPro" id="IPR029061">
    <property type="entry name" value="THDP-binding"/>
</dbReference>
<dbReference type="RefSeq" id="WP_255133341.1">
    <property type="nucleotide sequence ID" value="NZ_JANDBC010000001.1"/>
</dbReference>
<dbReference type="Gene3D" id="3.40.50.920">
    <property type="match status" value="1"/>
</dbReference>
<dbReference type="InterPro" id="IPR005475">
    <property type="entry name" value="Transketolase-like_Pyr-bd"/>
</dbReference>
<evidence type="ECO:0000313" key="7">
    <source>
        <dbReference type="Proteomes" id="UP001139125"/>
    </source>
</evidence>
<comment type="cofactor">
    <cofactor evidence="1">
        <name>thiamine diphosphate</name>
        <dbReference type="ChEBI" id="CHEBI:58937"/>
    </cofactor>
</comment>
<dbReference type="Gene3D" id="3.40.50.970">
    <property type="match status" value="2"/>
</dbReference>
<accession>A0A9X2L272</accession>
<dbReference type="Pfam" id="PF00676">
    <property type="entry name" value="E1_dh"/>
    <property type="match status" value="1"/>
</dbReference>
<sequence>MAKKKTASKKKNKTTKDVDWKDVARLMLTSRAMDDKEENELVPNKEVLYQFSARGHELGQILLGKLLTNKHDSASAYYRSRPLLLTLGLSEEDAMAAPMGKSGGYSDGRDIGVVCNKPDADGPKVLPMAGDVGSQYTPAIGWAQGIEYRKNVLKEKEYEKAISVILGGDGSVATNGFWSALTIATTQNLPVLFYIEDNGYGISVTSEYQTPGGKISNNLQSFNNLKIYDGDGTDPEEAASLLEESVDYVRGRKGPALIRLTVPRLNGHSYQDNQAYKDEKLIEKEKENDPLEKLKAYMVPDQITEKTWKNWEKKAKDTIEEAAEAALNRPQPDTSQTEKFAFAEDEIQTIGGLVAEGHDFPESSEEAKPEKQRINIVEAIRRTLKYELETNPKLMVFGEDVGMKGGVHAATMDLQSEFGEDRVFDTSLSEEGIIGRAVGLAYSGLMPVAEIQFRKYADPATEQLNNCGTTRWRTANRFAAPIVVRMPGGFAKCGDPWHSMSNEVFFTHAIGWQVAMPSNAEDAVGLLRSAMRSNNPTVFFEHRNLLDAKYARKPYPGDDFIVPFGKAKKLREGEELTIVTWGAMCERSEAAVEELGVSADVLDLRTLMPWDKEAVLDSIRRTNRCLIVHEDNKTAGFGAEIAAVLVREAFTYLDAPVERITMPDIPVPYNVNLMNSVLPTTDKIAGKIEELLSF</sequence>
<dbReference type="Pfam" id="PF02779">
    <property type="entry name" value="Transket_pyr"/>
    <property type="match status" value="1"/>
</dbReference>
<protein>
    <submittedName>
        <fullName evidence="6">Thiamine pyrophosphate-dependent enzyme</fullName>
    </submittedName>
</protein>
<dbReference type="SUPFAM" id="SSF52922">
    <property type="entry name" value="TK C-terminal domain-like"/>
    <property type="match status" value="1"/>
</dbReference>
<evidence type="ECO:0000256" key="2">
    <source>
        <dbReference type="ARBA" id="ARBA00003906"/>
    </source>
</evidence>
<dbReference type="SUPFAM" id="SSF52518">
    <property type="entry name" value="Thiamin diphosphate-binding fold (THDP-binding)"/>
    <property type="match status" value="2"/>
</dbReference>
<dbReference type="FunFam" id="3.40.50.920:FF:000001">
    <property type="entry name" value="Pyruvate dehydrogenase E1 beta subunit"/>
    <property type="match status" value="1"/>
</dbReference>
<dbReference type="CDD" id="cd02000">
    <property type="entry name" value="TPP_E1_PDC_ADC_BCADC"/>
    <property type="match status" value="1"/>
</dbReference>
<organism evidence="6 7">
    <name type="scientific">Gracilimonas sediminicola</name>
    <dbReference type="NCBI Taxonomy" id="2952158"/>
    <lineage>
        <taxon>Bacteria</taxon>
        <taxon>Pseudomonadati</taxon>
        <taxon>Balneolota</taxon>
        <taxon>Balneolia</taxon>
        <taxon>Balneolales</taxon>
        <taxon>Balneolaceae</taxon>
        <taxon>Gracilimonas</taxon>
    </lineage>
</organism>
<dbReference type="InterPro" id="IPR009014">
    <property type="entry name" value="Transketo_C/PFOR_II"/>
</dbReference>
<dbReference type="AlphaFoldDB" id="A0A9X2L272"/>
<dbReference type="Proteomes" id="UP001139125">
    <property type="component" value="Unassembled WGS sequence"/>
</dbReference>
<evidence type="ECO:0000259" key="5">
    <source>
        <dbReference type="SMART" id="SM00861"/>
    </source>
</evidence>
<evidence type="ECO:0000256" key="4">
    <source>
        <dbReference type="ARBA" id="ARBA00023052"/>
    </source>
</evidence>
<dbReference type="GO" id="GO:0016624">
    <property type="term" value="F:oxidoreductase activity, acting on the aldehyde or oxo group of donors, disulfide as acceptor"/>
    <property type="evidence" value="ECO:0007669"/>
    <property type="project" value="InterPro"/>
</dbReference>
<keyword evidence="7" id="KW-1185">Reference proteome</keyword>
<evidence type="ECO:0000256" key="3">
    <source>
        <dbReference type="ARBA" id="ARBA00023002"/>
    </source>
</evidence>
<feature type="domain" description="Transketolase-like pyrimidine-binding" evidence="5">
    <location>
        <begin position="374"/>
        <end position="548"/>
    </location>
</feature>
<proteinExistence type="predicted"/>
<dbReference type="InterPro" id="IPR001017">
    <property type="entry name" value="DH_E1"/>
</dbReference>
<dbReference type="InterPro" id="IPR033248">
    <property type="entry name" value="Transketolase_C"/>
</dbReference>
<dbReference type="PANTHER" id="PTHR43257:SF2">
    <property type="entry name" value="PYRUVATE DEHYDROGENASE E1 COMPONENT SUBUNIT BETA"/>
    <property type="match status" value="1"/>
</dbReference>
<evidence type="ECO:0000256" key="1">
    <source>
        <dbReference type="ARBA" id="ARBA00001964"/>
    </source>
</evidence>
<name>A0A9X2L272_9BACT</name>
<dbReference type="CDD" id="cd07036">
    <property type="entry name" value="TPP_PYR_E1-PDHc-beta_like"/>
    <property type="match status" value="1"/>
</dbReference>
<keyword evidence="4" id="KW-0786">Thiamine pyrophosphate</keyword>
<comment type="function">
    <text evidence="2">E1 component of the 2-oxoglutarate dehydrogenase (OGDH) complex which catalyzes the decarboxylation of 2-oxoglutarate, the first step in the conversion of 2-oxoglutarate to succinyl-CoA and CO(2).</text>
</comment>